<keyword evidence="3" id="KW-1185">Reference proteome</keyword>
<evidence type="ECO:0008006" key="4">
    <source>
        <dbReference type="Google" id="ProtNLM"/>
    </source>
</evidence>
<evidence type="ECO:0000256" key="1">
    <source>
        <dbReference type="SAM" id="SignalP"/>
    </source>
</evidence>
<evidence type="ECO:0000313" key="2">
    <source>
        <dbReference type="EMBL" id="CAB9516597.1"/>
    </source>
</evidence>
<reference evidence="2" key="1">
    <citation type="submission" date="2020-06" db="EMBL/GenBank/DDBJ databases">
        <authorList>
            <consortium name="Plant Systems Biology data submission"/>
        </authorList>
    </citation>
    <scope>NUCLEOTIDE SEQUENCE</scope>
    <source>
        <strain evidence="2">D6</strain>
    </source>
</reference>
<feature type="chain" id="PRO_5040226536" description="Sulfotransferase" evidence="1">
    <location>
        <begin position="19"/>
        <end position="366"/>
    </location>
</feature>
<proteinExistence type="predicted"/>
<dbReference type="OrthoDB" id="48808at2759"/>
<dbReference type="Proteomes" id="UP001153069">
    <property type="component" value="Unassembled WGS sequence"/>
</dbReference>
<organism evidence="2 3">
    <name type="scientific">Seminavis robusta</name>
    <dbReference type="NCBI Taxonomy" id="568900"/>
    <lineage>
        <taxon>Eukaryota</taxon>
        <taxon>Sar</taxon>
        <taxon>Stramenopiles</taxon>
        <taxon>Ochrophyta</taxon>
        <taxon>Bacillariophyta</taxon>
        <taxon>Bacillariophyceae</taxon>
        <taxon>Bacillariophycidae</taxon>
        <taxon>Naviculales</taxon>
        <taxon>Naviculaceae</taxon>
        <taxon>Seminavis</taxon>
    </lineage>
</organism>
<comment type="caution">
    <text evidence="2">The sequence shown here is derived from an EMBL/GenBank/DDBJ whole genome shotgun (WGS) entry which is preliminary data.</text>
</comment>
<gene>
    <name evidence="2" type="ORF">SEMRO_794_G203410.1</name>
</gene>
<accession>A0A9N8HL28</accession>
<keyword evidence="1" id="KW-0732">Signal</keyword>
<feature type="signal peptide" evidence="1">
    <location>
        <begin position="1"/>
        <end position="18"/>
    </location>
</feature>
<protein>
    <recommendedName>
        <fullName evidence="4">Sulfotransferase</fullName>
    </recommendedName>
</protein>
<dbReference type="EMBL" id="CAICTM010000793">
    <property type="protein sequence ID" value="CAB9516597.1"/>
    <property type="molecule type" value="Genomic_DNA"/>
</dbReference>
<sequence length="366" mass="41041">MMAILMTFLMTYAKRLKGALDVPPASSQNSNLENNSSFITSRKESTDHHAFNDQREQQVRRPKFGSALRFVMVVGLEGTGHHFMGEIAKNSPFMKTLHGMNLAPEELANLELSLFNNMEPANSLWNAHCATEGNPNIDRVQSMVVKHLEKMEQVAKKEALNHNSTATGLQTIHVPLNTLSISPGSGMISYPNELGDCRKLNYPSLDLLYRACDMAGVDCGHVYIYRDPAAILHSTVTNRHFSDSMLEQIHLYKSMYNIIMAELMTFPDRTWGCYGLLDASSIGNTTTGTVSHPSWWQEVSRLWGWSSVKEFNEYMKSVYKAPKPVGKNLVSSEFEPYMDALIKAHQKVISVCQKTQSGELESVDPN</sequence>
<name>A0A9N8HL28_9STRA</name>
<evidence type="ECO:0000313" key="3">
    <source>
        <dbReference type="Proteomes" id="UP001153069"/>
    </source>
</evidence>
<dbReference type="AlphaFoldDB" id="A0A9N8HL28"/>